<reference evidence="2" key="1">
    <citation type="journal article" date="2015" name="Proc. Natl. Acad. Sci. U.S.A.">
        <title>Genome sequencing of adzuki bean (Vigna angularis) provides insight into high starch and low fat accumulation and domestication.</title>
        <authorList>
            <person name="Yang K."/>
            <person name="Tian Z."/>
            <person name="Chen C."/>
            <person name="Luo L."/>
            <person name="Zhao B."/>
            <person name="Wang Z."/>
            <person name="Yu L."/>
            <person name="Li Y."/>
            <person name="Sun Y."/>
            <person name="Li W."/>
            <person name="Chen Y."/>
            <person name="Li Y."/>
            <person name="Zhang Y."/>
            <person name="Ai D."/>
            <person name="Zhao J."/>
            <person name="Shang C."/>
            <person name="Ma Y."/>
            <person name="Wu B."/>
            <person name="Wang M."/>
            <person name="Gao L."/>
            <person name="Sun D."/>
            <person name="Zhang P."/>
            <person name="Guo F."/>
            <person name="Wang W."/>
            <person name="Li Y."/>
            <person name="Wang J."/>
            <person name="Varshney R.K."/>
            <person name="Wang J."/>
            <person name="Ling H.Q."/>
            <person name="Wan P."/>
        </authorList>
    </citation>
    <scope>NUCLEOTIDE SEQUENCE</scope>
    <source>
        <strain evidence="2">cv. Jingnong 6</strain>
    </source>
</reference>
<organism evidence="1 2">
    <name type="scientific">Phaseolus angularis</name>
    <name type="common">Azuki bean</name>
    <name type="synonym">Vigna angularis</name>
    <dbReference type="NCBI Taxonomy" id="3914"/>
    <lineage>
        <taxon>Eukaryota</taxon>
        <taxon>Viridiplantae</taxon>
        <taxon>Streptophyta</taxon>
        <taxon>Embryophyta</taxon>
        <taxon>Tracheophyta</taxon>
        <taxon>Spermatophyta</taxon>
        <taxon>Magnoliopsida</taxon>
        <taxon>eudicotyledons</taxon>
        <taxon>Gunneridae</taxon>
        <taxon>Pentapetalae</taxon>
        <taxon>rosids</taxon>
        <taxon>fabids</taxon>
        <taxon>Fabales</taxon>
        <taxon>Fabaceae</taxon>
        <taxon>Papilionoideae</taxon>
        <taxon>50 kb inversion clade</taxon>
        <taxon>NPAAA clade</taxon>
        <taxon>indigoferoid/millettioid clade</taxon>
        <taxon>Phaseoleae</taxon>
        <taxon>Vigna</taxon>
    </lineage>
</organism>
<gene>
    <name evidence="1" type="ORF">LR48_Vigan08g038600</name>
</gene>
<dbReference type="Gramene" id="KOM49559">
    <property type="protein sequence ID" value="KOM49559"/>
    <property type="gene ID" value="LR48_Vigan08g038600"/>
</dbReference>
<dbReference type="AlphaFoldDB" id="A0A0L9V4D6"/>
<name>A0A0L9V4D6_PHAAN</name>
<dbReference type="EMBL" id="CM003378">
    <property type="protein sequence ID" value="KOM49559.1"/>
    <property type="molecule type" value="Genomic_DNA"/>
</dbReference>
<dbReference type="Proteomes" id="UP000053144">
    <property type="component" value="Chromosome 8"/>
</dbReference>
<accession>A0A0L9V4D6</accession>
<proteinExistence type="predicted"/>
<evidence type="ECO:0000313" key="1">
    <source>
        <dbReference type="EMBL" id="KOM49559.1"/>
    </source>
</evidence>
<sequence length="257" mass="29090">MKKARCRSLRRAAGGIWGVSRIDQGDNKVNQNSKEGRKVNNEATKVPISIRTVRAEGLLPFIATIMDAHVLEKSTPPTFENYDGSTYPDDHLRDEVLHRQSMYCVPMRVWQGLEVVSALVLLEIEVVHLLEFAGSNCMTTNFNGLEVGRDLIGGSEGKRRKRPLVREETVGINEYLVREEAVAVDEALRSKEKRSLWCGSLMKKLSRESSWTRMEKRGNEDVDRNDAGEDVVNVLEAVADAGHEARSNWRKKWVVEK</sequence>
<protein>
    <submittedName>
        <fullName evidence="1">Uncharacterized protein</fullName>
    </submittedName>
</protein>
<evidence type="ECO:0000313" key="2">
    <source>
        <dbReference type="Proteomes" id="UP000053144"/>
    </source>
</evidence>